<keyword evidence="2 6" id="KW-0812">Transmembrane</keyword>
<feature type="transmembrane region" description="Helical" evidence="6">
    <location>
        <begin position="75"/>
        <end position="95"/>
    </location>
</feature>
<dbReference type="AlphaFoldDB" id="A0A0R3TM73"/>
<dbReference type="GO" id="GO:0001671">
    <property type="term" value="F:ATPase activator activity"/>
    <property type="evidence" value="ECO:0007669"/>
    <property type="project" value="InterPro"/>
</dbReference>
<keyword evidence="4 6" id="KW-0472">Membrane</keyword>
<dbReference type="InterPro" id="IPR008662">
    <property type="entry name" value="TOIP1/2"/>
</dbReference>
<dbReference type="Proteomes" id="UP000278807">
    <property type="component" value="Unassembled WGS sequence"/>
</dbReference>
<evidence type="ECO:0000313" key="7">
    <source>
        <dbReference type="EMBL" id="VDO04333.1"/>
    </source>
</evidence>
<dbReference type="GO" id="GO:0016020">
    <property type="term" value="C:membrane"/>
    <property type="evidence" value="ECO:0007669"/>
    <property type="project" value="UniProtKB-SubCell"/>
</dbReference>
<evidence type="ECO:0000256" key="3">
    <source>
        <dbReference type="ARBA" id="ARBA00022989"/>
    </source>
</evidence>
<feature type="region of interest" description="Disordered" evidence="5">
    <location>
        <begin position="1"/>
        <end position="62"/>
    </location>
</feature>
<evidence type="ECO:0000313" key="9">
    <source>
        <dbReference type="WBParaSite" id="HNAJ_0000839801-mRNA-1"/>
    </source>
</evidence>
<comment type="subcellular location">
    <subcellularLocation>
        <location evidence="1">Membrane</location>
    </subcellularLocation>
</comment>
<keyword evidence="3 6" id="KW-1133">Transmembrane helix</keyword>
<dbReference type="InterPro" id="IPR038599">
    <property type="entry name" value="LAP1C-like_C_sf"/>
</dbReference>
<name>A0A0R3TM73_RODNA</name>
<dbReference type="PANTHER" id="PTHR18843">
    <property type="entry name" value="TORSIN-1A-INTERACTING PROTEIN"/>
    <property type="match status" value="1"/>
</dbReference>
<proteinExistence type="predicted"/>
<sequence length="313" mass="35192">MDSVTADENTQNGPSSIRARRAKFTRPNSPSSIEMETHSDSDESDQYTSVYDSSDERESTKDVNNNMSADVCVGYLPAIILLCAVLSAVLCWCYYSSFSNSNANAPVYYQLTELEKSFPGQNPRLWAVLKSTIITRKRSSISNTDADTTDAPKVLLICPSSDPAKNGSYQLFLRRFENSLGNMKRHWKCAVIDPFKSLLNISPDQVKRNIHDEMEQAYRAGLKCLHVVGIDRLSGDSALALHGNTDPLNSPFRDAFLLFSIRQPPEVSSQTSQREMETVLRKYLRSLWERDLGRDAVYALINRLTGRIGIFEI</sequence>
<dbReference type="EMBL" id="UZAE01012278">
    <property type="protein sequence ID" value="VDO04333.1"/>
    <property type="molecule type" value="Genomic_DNA"/>
</dbReference>
<reference evidence="7 8" key="2">
    <citation type="submission" date="2018-11" db="EMBL/GenBank/DDBJ databases">
        <authorList>
            <consortium name="Pathogen Informatics"/>
        </authorList>
    </citation>
    <scope>NUCLEOTIDE SEQUENCE [LARGE SCALE GENOMIC DNA]</scope>
</reference>
<dbReference type="GO" id="GO:0061024">
    <property type="term" value="P:membrane organization"/>
    <property type="evidence" value="ECO:0007669"/>
    <property type="project" value="TreeGrafter"/>
</dbReference>
<dbReference type="WBParaSite" id="HNAJ_0000839801-mRNA-1">
    <property type="protein sequence ID" value="HNAJ_0000839801-mRNA-1"/>
    <property type="gene ID" value="HNAJ_0000839801"/>
</dbReference>
<dbReference type="PANTHER" id="PTHR18843:SF7">
    <property type="entry name" value="LAMINA-ASSOCIATED POLYPEPTIDE 1B ISOFORM 1-RELATED"/>
    <property type="match status" value="1"/>
</dbReference>
<accession>A0A0R3TM73</accession>
<keyword evidence="8" id="KW-1185">Reference proteome</keyword>
<feature type="compositionally biased region" description="Polar residues" evidence="5">
    <location>
        <begin position="1"/>
        <end position="15"/>
    </location>
</feature>
<protein>
    <submittedName>
        <fullName evidence="9">Conserved plasma membrane protein</fullName>
    </submittedName>
</protein>
<evidence type="ECO:0000256" key="6">
    <source>
        <dbReference type="SAM" id="Phobius"/>
    </source>
</evidence>
<evidence type="ECO:0000313" key="8">
    <source>
        <dbReference type="Proteomes" id="UP000278807"/>
    </source>
</evidence>
<evidence type="ECO:0000256" key="1">
    <source>
        <dbReference type="ARBA" id="ARBA00004370"/>
    </source>
</evidence>
<evidence type="ECO:0000256" key="5">
    <source>
        <dbReference type="SAM" id="MobiDB-lite"/>
    </source>
</evidence>
<dbReference type="STRING" id="102285.A0A0R3TM73"/>
<organism evidence="9">
    <name type="scientific">Rodentolepis nana</name>
    <name type="common">Dwarf tapeworm</name>
    <name type="synonym">Hymenolepis nana</name>
    <dbReference type="NCBI Taxonomy" id="102285"/>
    <lineage>
        <taxon>Eukaryota</taxon>
        <taxon>Metazoa</taxon>
        <taxon>Spiralia</taxon>
        <taxon>Lophotrochozoa</taxon>
        <taxon>Platyhelminthes</taxon>
        <taxon>Cestoda</taxon>
        <taxon>Eucestoda</taxon>
        <taxon>Cyclophyllidea</taxon>
        <taxon>Hymenolepididae</taxon>
        <taxon>Rodentolepis</taxon>
    </lineage>
</organism>
<dbReference type="OrthoDB" id="6258998at2759"/>
<evidence type="ECO:0000256" key="4">
    <source>
        <dbReference type="ARBA" id="ARBA00023136"/>
    </source>
</evidence>
<evidence type="ECO:0000256" key="2">
    <source>
        <dbReference type="ARBA" id="ARBA00022692"/>
    </source>
</evidence>
<gene>
    <name evidence="7" type="ORF">HNAJ_LOCUS8394</name>
</gene>
<dbReference type="Gene3D" id="3.40.50.12190">
    <property type="match status" value="1"/>
</dbReference>
<reference evidence="9" key="1">
    <citation type="submission" date="2017-02" db="UniProtKB">
        <authorList>
            <consortium name="WormBaseParasite"/>
        </authorList>
    </citation>
    <scope>IDENTIFICATION</scope>
</reference>